<keyword evidence="2" id="KW-0472">Membrane</keyword>
<keyword evidence="2" id="KW-0812">Transmembrane</keyword>
<organism evidence="3 4">
    <name type="scientific">Chaetoceros tenuissimus</name>
    <dbReference type="NCBI Taxonomy" id="426638"/>
    <lineage>
        <taxon>Eukaryota</taxon>
        <taxon>Sar</taxon>
        <taxon>Stramenopiles</taxon>
        <taxon>Ochrophyta</taxon>
        <taxon>Bacillariophyta</taxon>
        <taxon>Coscinodiscophyceae</taxon>
        <taxon>Chaetocerotophycidae</taxon>
        <taxon>Chaetocerotales</taxon>
        <taxon>Chaetocerotaceae</taxon>
        <taxon>Chaetoceros</taxon>
    </lineage>
</organism>
<gene>
    <name evidence="3" type="ORF">CTEN210_15917</name>
</gene>
<evidence type="ECO:0000313" key="4">
    <source>
        <dbReference type="Proteomes" id="UP001054902"/>
    </source>
</evidence>
<dbReference type="EMBL" id="BLLK01000064">
    <property type="protein sequence ID" value="GFH59441.1"/>
    <property type="molecule type" value="Genomic_DNA"/>
</dbReference>
<feature type="compositionally biased region" description="Basic and acidic residues" evidence="1">
    <location>
        <begin position="1"/>
        <end position="10"/>
    </location>
</feature>
<accession>A0AAD3D7U6</accession>
<feature type="region of interest" description="Disordered" evidence="1">
    <location>
        <begin position="1"/>
        <end position="26"/>
    </location>
</feature>
<feature type="transmembrane region" description="Helical" evidence="2">
    <location>
        <begin position="103"/>
        <end position="121"/>
    </location>
</feature>
<name>A0AAD3D7U6_9STRA</name>
<comment type="caution">
    <text evidence="3">The sequence shown here is derived from an EMBL/GenBank/DDBJ whole genome shotgun (WGS) entry which is preliminary data.</text>
</comment>
<evidence type="ECO:0000256" key="1">
    <source>
        <dbReference type="SAM" id="MobiDB-lite"/>
    </source>
</evidence>
<dbReference type="AlphaFoldDB" id="A0AAD3D7U6"/>
<proteinExistence type="predicted"/>
<evidence type="ECO:0000313" key="3">
    <source>
        <dbReference type="EMBL" id="GFH59441.1"/>
    </source>
</evidence>
<keyword evidence="2" id="KW-1133">Transmembrane helix</keyword>
<reference evidence="3 4" key="1">
    <citation type="journal article" date="2021" name="Sci. Rep.">
        <title>The genome of the diatom Chaetoceros tenuissimus carries an ancient integrated fragment of an extant virus.</title>
        <authorList>
            <person name="Hongo Y."/>
            <person name="Kimura K."/>
            <person name="Takaki Y."/>
            <person name="Yoshida Y."/>
            <person name="Baba S."/>
            <person name="Kobayashi G."/>
            <person name="Nagasaki K."/>
            <person name="Hano T."/>
            <person name="Tomaru Y."/>
        </authorList>
    </citation>
    <scope>NUCLEOTIDE SEQUENCE [LARGE SCALE GENOMIC DNA]</scope>
    <source>
        <strain evidence="3 4">NIES-3715</strain>
    </source>
</reference>
<keyword evidence="4" id="KW-1185">Reference proteome</keyword>
<sequence length="268" mass="30908">MSESLIHEMNEPLLNSVEEPRRTDEEEPIFVDPSQQHVGSFSISERNLNLFPSHLRATFASLRWNDCHFQSQDNVIAVFDTDYERLENFYADMLIRIQKGLKIGTALIIIGNVYSIYAIYTKLIRYGNPIPGYLIYTKCFDICLVVLAVSVIRRARYNSKLELIRHIAVTTDGVHIETNQNRADLIFRKKNVAIMKITFADIISCKHDFLMKESYRKIFGGCGLDFYERIGKTLQLKTKDKCITRPVEGIINGEALAVMVTWLKENNF</sequence>
<protein>
    <submittedName>
        <fullName evidence="3">Uncharacterized protein</fullName>
    </submittedName>
</protein>
<evidence type="ECO:0000256" key="2">
    <source>
        <dbReference type="SAM" id="Phobius"/>
    </source>
</evidence>
<dbReference type="Proteomes" id="UP001054902">
    <property type="component" value="Unassembled WGS sequence"/>
</dbReference>
<feature type="transmembrane region" description="Helical" evidence="2">
    <location>
        <begin position="133"/>
        <end position="152"/>
    </location>
</feature>